<dbReference type="InterPro" id="IPR036259">
    <property type="entry name" value="MFS_trans_sf"/>
</dbReference>
<dbReference type="Gene3D" id="1.20.1250.20">
    <property type="entry name" value="MFS general substrate transporter like domains"/>
    <property type="match status" value="1"/>
</dbReference>
<dbReference type="InterPro" id="IPR050189">
    <property type="entry name" value="MFS_Efflux_Transporters"/>
</dbReference>
<name>A0A369M6G5_9ACTN</name>
<protein>
    <recommendedName>
        <fullName evidence="6">Major facilitator superfamily (MFS) profile domain-containing protein</fullName>
    </recommendedName>
</protein>
<dbReference type="GeneID" id="78358472"/>
<dbReference type="PANTHER" id="PTHR43124">
    <property type="entry name" value="PURINE EFFLUX PUMP PBUE"/>
    <property type="match status" value="1"/>
</dbReference>
<evidence type="ECO:0000256" key="2">
    <source>
        <dbReference type="ARBA" id="ARBA00022475"/>
    </source>
</evidence>
<evidence type="ECO:0000256" key="3">
    <source>
        <dbReference type="ARBA" id="ARBA00022692"/>
    </source>
</evidence>
<dbReference type="RefSeq" id="WP_114568213.1">
    <property type="nucleotide sequence ID" value="NZ_CABMMS010000001.1"/>
</dbReference>
<dbReference type="Pfam" id="PF07690">
    <property type="entry name" value="MFS_1"/>
    <property type="match status" value="1"/>
</dbReference>
<dbReference type="InterPro" id="IPR020846">
    <property type="entry name" value="MFS_dom"/>
</dbReference>
<accession>A0A369M6G5</accession>
<sequence>MRREGAVRRHYARVALPLMLVALSVTVIQYQIPTIMERVMDEFSMDAGSASWLMSVFTLVGIVAALPVGGLAGRVGAKRLMVGAAFLASLATLASAFADGAPMLLALRALEGLGLVAIVASGPLVMQRCVDPRCIGSATGIWMLGGMLGATLAGISTPVLYEAVGFRGLCLAYAGLAALSGVVLQVAVKVPQDDAAGGLVDECVPSATTSRCPKLAEGRLRVFLARDTWCFLVPFALFQMLLLGVLSFAPTAMQQRGVGVVESGFASTLPMLLAIVSSLAFGRLSDRFGRNKPLYLAGMLAMAPCTWLLLTTTGPVMWVAAVVMGLFAMGAPTVVVAAYPRVLGKPGLLGVGMGVLLLVQSLGQFLGSFVPSLLLGPDLTQWALCGAVLCAAGLVGAALVAACRFD</sequence>
<dbReference type="GO" id="GO:0022857">
    <property type="term" value="F:transmembrane transporter activity"/>
    <property type="evidence" value="ECO:0007669"/>
    <property type="project" value="InterPro"/>
</dbReference>
<proteinExistence type="predicted"/>
<keyword evidence="8" id="KW-1185">Reference proteome</keyword>
<comment type="subcellular location">
    <subcellularLocation>
        <location evidence="1">Cell membrane</location>
        <topology evidence="1">Multi-pass membrane protein</topology>
    </subcellularLocation>
</comment>
<dbReference type="PANTHER" id="PTHR43124:SF3">
    <property type="entry name" value="CHLORAMPHENICOL EFFLUX PUMP RV0191"/>
    <property type="match status" value="1"/>
</dbReference>
<organism evidence="7 8">
    <name type="scientific">Gordonibacter pamelaeae</name>
    <dbReference type="NCBI Taxonomy" id="471189"/>
    <lineage>
        <taxon>Bacteria</taxon>
        <taxon>Bacillati</taxon>
        <taxon>Actinomycetota</taxon>
        <taxon>Coriobacteriia</taxon>
        <taxon>Eggerthellales</taxon>
        <taxon>Eggerthellaceae</taxon>
        <taxon>Gordonibacter</taxon>
    </lineage>
</organism>
<gene>
    <name evidence="7" type="ORF">C1877_01925</name>
</gene>
<evidence type="ECO:0000313" key="8">
    <source>
        <dbReference type="Proteomes" id="UP000254000"/>
    </source>
</evidence>
<keyword evidence="4" id="KW-1133">Transmembrane helix</keyword>
<dbReference type="OrthoDB" id="6368326at2"/>
<keyword evidence="5" id="KW-0472">Membrane</keyword>
<feature type="domain" description="Major facilitator superfamily (MFS) profile" evidence="6">
    <location>
        <begin position="10"/>
        <end position="406"/>
    </location>
</feature>
<dbReference type="SUPFAM" id="SSF103473">
    <property type="entry name" value="MFS general substrate transporter"/>
    <property type="match status" value="1"/>
</dbReference>
<dbReference type="InterPro" id="IPR011701">
    <property type="entry name" value="MFS"/>
</dbReference>
<dbReference type="PROSITE" id="PS50850">
    <property type="entry name" value="MFS"/>
    <property type="match status" value="1"/>
</dbReference>
<dbReference type="AlphaFoldDB" id="A0A369M6G5"/>
<comment type="caution">
    <text evidence="7">The sequence shown here is derived from an EMBL/GenBank/DDBJ whole genome shotgun (WGS) entry which is preliminary data.</text>
</comment>
<evidence type="ECO:0000256" key="5">
    <source>
        <dbReference type="ARBA" id="ARBA00023136"/>
    </source>
</evidence>
<dbReference type="GO" id="GO:0005886">
    <property type="term" value="C:plasma membrane"/>
    <property type="evidence" value="ECO:0007669"/>
    <property type="project" value="UniProtKB-SubCell"/>
</dbReference>
<evidence type="ECO:0000259" key="6">
    <source>
        <dbReference type="PROSITE" id="PS50850"/>
    </source>
</evidence>
<keyword evidence="3" id="KW-0812">Transmembrane</keyword>
<reference evidence="7 8" key="1">
    <citation type="journal article" date="2018" name="Elife">
        <title>Discovery and characterization of a prevalent human gut bacterial enzyme sufficient for the inactivation of a family of plant toxins.</title>
        <authorList>
            <person name="Koppel N."/>
            <person name="Bisanz J.E."/>
            <person name="Pandelia M.E."/>
            <person name="Turnbaugh P.J."/>
            <person name="Balskus E.P."/>
        </authorList>
    </citation>
    <scope>NUCLEOTIDE SEQUENCE [LARGE SCALE GENOMIC DNA]</scope>
    <source>
        <strain evidence="7 8">3C</strain>
    </source>
</reference>
<dbReference type="Proteomes" id="UP000254000">
    <property type="component" value="Unassembled WGS sequence"/>
</dbReference>
<keyword evidence="2" id="KW-1003">Cell membrane</keyword>
<evidence type="ECO:0000313" key="7">
    <source>
        <dbReference type="EMBL" id="RDB67220.1"/>
    </source>
</evidence>
<evidence type="ECO:0000256" key="1">
    <source>
        <dbReference type="ARBA" id="ARBA00004651"/>
    </source>
</evidence>
<dbReference type="EMBL" id="PPTS01000001">
    <property type="protein sequence ID" value="RDB67220.1"/>
    <property type="molecule type" value="Genomic_DNA"/>
</dbReference>
<evidence type="ECO:0000256" key="4">
    <source>
        <dbReference type="ARBA" id="ARBA00022989"/>
    </source>
</evidence>